<dbReference type="InterPro" id="IPR016153">
    <property type="entry name" value="Heat_shock_Hsp33_N"/>
</dbReference>
<dbReference type="SUPFAM" id="SSF64397">
    <property type="entry name" value="Hsp33 domain"/>
    <property type="match status" value="1"/>
</dbReference>
<keyword evidence="5 6" id="KW-0676">Redox-active center</keyword>
<evidence type="ECO:0000256" key="3">
    <source>
        <dbReference type="ARBA" id="ARBA00023157"/>
    </source>
</evidence>
<proteinExistence type="inferred from homology"/>
<dbReference type="GO" id="GO:0044183">
    <property type="term" value="F:protein folding chaperone"/>
    <property type="evidence" value="ECO:0007669"/>
    <property type="project" value="TreeGrafter"/>
</dbReference>
<comment type="function">
    <text evidence="6">Redox regulated molecular chaperone. Protects both thermally unfolding and oxidatively damaged proteins from irreversible aggregation. Plays an important role in the bacterial defense system toward oxidative stress.</text>
</comment>
<keyword evidence="4 6" id="KW-0143">Chaperone</keyword>
<organism evidence="7 8">
    <name type="scientific">Meiothermus hypogaeus NBRC 106114</name>
    <dbReference type="NCBI Taxonomy" id="1227553"/>
    <lineage>
        <taxon>Bacteria</taxon>
        <taxon>Thermotogati</taxon>
        <taxon>Deinococcota</taxon>
        <taxon>Deinococci</taxon>
        <taxon>Thermales</taxon>
        <taxon>Thermaceae</taxon>
        <taxon>Meiothermus</taxon>
    </lineage>
</organism>
<comment type="caution">
    <text evidence="7">The sequence shown here is derived from an EMBL/GenBank/DDBJ whole genome shotgun (WGS) entry which is preliminary data.</text>
</comment>
<dbReference type="Gene3D" id="3.55.30.10">
    <property type="entry name" value="Hsp33 domain"/>
    <property type="match status" value="1"/>
</dbReference>
<feature type="disulfide bond" description="Redox-active" evidence="6">
    <location>
        <begin position="289"/>
        <end position="292"/>
    </location>
</feature>
<comment type="PTM">
    <text evidence="6">Under oxidizing conditions two disulfide bonds are formed involving the reactive cysteines. Under reducing conditions zinc is bound to the reactive cysteines and the protein is inactive.</text>
</comment>
<keyword evidence="1 6" id="KW-0963">Cytoplasm</keyword>
<accession>A0A511R0E4</accession>
<reference evidence="7 8" key="1">
    <citation type="submission" date="2019-07" db="EMBL/GenBank/DDBJ databases">
        <title>Whole genome shotgun sequence of Meiothermus hypogaeus NBRC 106114.</title>
        <authorList>
            <person name="Hosoyama A."/>
            <person name="Uohara A."/>
            <person name="Ohji S."/>
            <person name="Ichikawa N."/>
        </authorList>
    </citation>
    <scope>NUCLEOTIDE SEQUENCE [LARGE SCALE GENOMIC DNA]</scope>
    <source>
        <strain evidence="7 8">NBRC 106114</strain>
    </source>
</reference>
<dbReference type="PANTHER" id="PTHR30111">
    <property type="entry name" value="33 KDA CHAPERONIN"/>
    <property type="match status" value="1"/>
</dbReference>
<evidence type="ECO:0000256" key="6">
    <source>
        <dbReference type="HAMAP-Rule" id="MF_00117"/>
    </source>
</evidence>
<gene>
    <name evidence="6 7" type="primary">hslO</name>
    <name evidence="7" type="ORF">MHY01S_12400</name>
</gene>
<dbReference type="EMBL" id="BJXL01000031">
    <property type="protein sequence ID" value="GEM83074.1"/>
    <property type="molecule type" value="Genomic_DNA"/>
</dbReference>
<dbReference type="GO" id="GO:0005737">
    <property type="term" value="C:cytoplasm"/>
    <property type="evidence" value="ECO:0007669"/>
    <property type="project" value="UniProtKB-SubCell"/>
</dbReference>
<protein>
    <recommendedName>
        <fullName evidence="6">33 kDa chaperonin</fullName>
    </recommendedName>
    <alternativeName>
        <fullName evidence="6">Heat shock protein 33 homolog</fullName>
        <shortName evidence="6">HSP33</shortName>
    </alternativeName>
</protein>
<name>A0A511R0E4_9DEIN</name>
<comment type="similarity">
    <text evidence="6">Belongs to the HSP33 family.</text>
</comment>
<evidence type="ECO:0000256" key="4">
    <source>
        <dbReference type="ARBA" id="ARBA00023186"/>
    </source>
</evidence>
<dbReference type="AlphaFoldDB" id="A0A511R0E4"/>
<dbReference type="PIRSF" id="PIRSF005261">
    <property type="entry name" value="Heat_shock_Hsp33"/>
    <property type="match status" value="1"/>
</dbReference>
<keyword evidence="2 6" id="KW-0862">Zinc</keyword>
<dbReference type="InterPro" id="IPR016154">
    <property type="entry name" value="Heat_shock_Hsp33_C"/>
</dbReference>
<dbReference type="PANTHER" id="PTHR30111:SF1">
    <property type="entry name" value="33 KDA CHAPERONIN"/>
    <property type="match status" value="1"/>
</dbReference>
<comment type="subcellular location">
    <subcellularLocation>
        <location evidence="6">Cytoplasm</location>
    </subcellularLocation>
</comment>
<evidence type="ECO:0000313" key="8">
    <source>
        <dbReference type="Proteomes" id="UP000321197"/>
    </source>
</evidence>
<sequence length="319" mass="34682">MPVVWLLQSGVMGRLIRGLAAEGNLRVLAVETTDIAEEARARHQLSPTATAALGRAMSGVLLLTFLLSKTPRERVSLQFVGDGPLGRTVVEAAPDGFVRGYVKNPQAHPPLRPDGKLNVGAAIGRGELKVDRLLSNEELYQSSVELVSGEVAEDLVRYLWQSEQIPSAVLLGVRVNGSGTVHIAGGVAIQVLPGCPEEVIGRLEQNLQGRTSITDLLLERGLEGAVLALMEGLDYDPTDLSVVGFREGHIPLSFRCRCSRERALNALVYFSPQEREEMIEQDGGAEVFCHWCAERYQITPEEIRSLPLGEGFRGEVPKA</sequence>
<evidence type="ECO:0000256" key="1">
    <source>
        <dbReference type="ARBA" id="ARBA00022490"/>
    </source>
</evidence>
<dbReference type="Gene3D" id="3.90.1280.10">
    <property type="entry name" value="HSP33 redox switch-like"/>
    <property type="match status" value="1"/>
</dbReference>
<dbReference type="SUPFAM" id="SSF118352">
    <property type="entry name" value="HSP33 redox switch-like"/>
    <property type="match status" value="1"/>
</dbReference>
<dbReference type="InterPro" id="IPR000397">
    <property type="entry name" value="Heat_shock_Hsp33"/>
</dbReference>
<dbReference type="GO" id="GO:0042026">
    <property type="term" value="P:protein refolding"/>
    <property type="evidence" value="ECO:0007669"/>
    <property type="project" value="TreeGrafter"/>
</dbReference>
<keyword evidence="3 6" id="KW-1015">Disulfide bond</keyword>
<feature type="disulfide bond" description="Redox-active" evidence="6">
    <location>
        <begin position="256"/>
        <end position="258"/>
    </location>
</feature>
<dbReference type="CDD" id="cd00498">
    <property type="entry name" value="Hsp33"/>
    <property type="match status" value="1"/>
</dbReference>
<dbReference type="Proteomes" id="UP000321197">
    <property type="component" value="Unassembled WGS sequence"/>
</dbReference>
<evidence type="ECO:0000313" key="7">
    <source>
        <dbReference type="EMBL" id="GEM83074.1"/>
    </source>
</evidence>
<dbReference type="Pfam" id="PF01430">
    <property type="entry name" value="HSP33"/>
    <property type="match status" value="1"/>
</dbReference>
<evidence type="ECO:0000256" key="2">
    <source>
        <dbReference type="ARBA" id="ARBA00022833"/>
    </source>
</evidence>
<evidence type="ECO:0000256" key="5">
    <source>
        <dbReference type="ARBA" id="ARBA00023284"/>
    </source>
</evidence>
<dbReference type="GO" id="GO:0051082">
    <property type="term" value="F:unfolded protein binding"/>
    <property type="evidence" value="ECO:0007669"/>
    <property type="project" value="UniProtKB-UniRule"/>
</dbReference>
<dbReference type="HAMAP" id="MF_00117">
    <property type="entry name" value="HslO"/>
    <property type="match status" value="1"/>
</dbReference>